<dbReference type="InterPro" id="IPR051092">
    <property type="entry name" value="FYVE_RhoGEF_PH"/>
</dbReference>
<dbReference type="InterPro" id="IPR017455">
    <property type="entry name" value="Znf_FYVE-rel"/>
</dbReference>
<dbReference type="Gene3D" id="3.30.40.10">
    <property type="entry name" value="Zinc/RING finger domain, C3HC4 (zinc finger)"/>
    <property type="match status" value="1"/>
</dbReference>
<evidence type="ECO:0000256" key="4">
    <source>
        <dbReference type="ARBA" id="ARBA00022723"/>
    </source>
</evidence>
<dbReference type="InterPro" id="IPR000219">
    <property type="entry name" value="DH_dom"/>
</dbReference>
<evidence type="ECO:0000256" key="8">
    <source>
        <dbReference type="PROSITE-ProRule" id="PRU00091"/>
    </source>
</evidence>
<dbReference type="Pfam" id="PF01363">
    <property type="entry name" value="FYVE"/>
    <property type="match status" value="1"/>
</dbReference>
<organism evidence="13 14">
    <name type="scientific">Porites evermanni</name>
    <dbReference type="NCBI Taxonomy" id="104178"/>
    <lineage>
        <taxon>Eukaryota</taxon>
        <taxon>Metazoa</taxon>
        <taxon>Cnidaria</taxon>
        <taxon>Anthozoa</taxon>
        <taxon>Hexacorallia</taxon>
        <taxon>Scleractinia</taxon>
        <taxon>Fungiina</taxon>
        <taxon>Poritidae</taxon>
        <taxon>Porites</taxon>
    </lineage>
</organism>
<gene>
    <name evidence="13" type="ORF">PEVE_00002936</name>
</gene>
<feature type="domain" description="FYVE-type" evidence="12">
    <location>
        <begin position="763"/>
        <end position="822"/>
    </location>
</feature>
<accession>A0ABN8Q7N7</accession>
<evidence type="ECO:0000259" key="12">
    <source>
        <dbReference type="PROSITE" id="PS50178"/>
    </source>
</evidence>
<dbReference type="InterPro" id="IPR013083">
    <property type="entry name" value="Znf_RING/FYVE/PHD"/>
</dbReference>
<keyword evidence="14" id="KW-1185">Reference proteome</keyword>
<evidence type="ECO:0000313" key="13">
    <source>
        <dbReference type="EMBL" id="CAH3158676.1"/>
    </source>
</evidence>
<evidence type="ECO:0000256" key="3">
    <source>
        <dbReference type="ARBA" id="ARBA00022658"/>
    </source>
</evidence>
<evidence type="ECO:0000259" key="10">
    <source>
        <dbReference type="PROSITE" id="PS50003"/>
    </source>
</evidence>
<evidence type="ECO:0000256" key="1">
    <source>
        <dbReference type="ARBA" id="ARBA00004245"/>
    </source>
</evidence>
<dbReference type="Pfam" id="PF22697">
    <property type="entry name" value="SOS1_NGEF_PH"/>
    <property type="match status" value="1"/>
</dbReference>
<dbReference type="PROSITE" id="PS50003">
    <property type="entry name" value="PH_DOMAIN"/>
    <property type="match status" value="1"/>
</dbReference>
<dbReference type="InterPro" id="IPR055251">
    <property type="entry name" value="SOS1_NGEF_PH"/>
</dbReference>
<dbReference type="InterPro" id="IPR011993">
    <property type="entry name" value="PH-like_dom_sf"/>
</dbReference>
<dbReference type="Gene3D" id="1.20.900.10">
    <property type="entry name" value="Dbl homology (DH) domain"/>
    <property type="match status" value="1"/>
</dbReference>
<dbReference type="InterPro" id="IPR035899">
    <property type="entry name" value="DBL_dom_sf"/>
</dbReference>
<keyword evidence="3" id="KW-0344">Guanine-nucleotide releasing factor</keyword>
<sequence length="944" mass="107616">MDAATSENKLKKIAQLRAQQFKIREECITRARSPAGQPVAYQKVKEKSNINRRSRVMSDPDIPGSLVILNAKGLFQGKNGNVSVSNQERHCKSVSKMDKGTTNRPVFCDPSISSKESKVSDLKKRFEAVCQHDIERDKLKSEGEFLNPLHKINQRSNTITVNKLKKPVQKDTEKPLTREAKECDSLKDKDKGDLSNANPLDKVNEVLVSRTDQKSKANIQKKFENVLHSTDVVIKKSTSPPNVNVVIAEPVSAEQLTELEMKKKPPDRPPPRPPKKDPLKRLKSDSNPMPLSENHEGTANLRVQEGESMEEIIQNENEVLQRRSESEGVVNGNNEINSNDENGDDDGDDDDNEWDTDFDDDIDDEEEDRIKRDSQSSQESSGDGESLEFPDAISKKLYNIASEILTTERAYVRRLNLLDQVFYMRLNNECCAKGVIPLEALNDIFSNIQAIHQLHRDFLLPKLEGRMKEWSTNNQIGDILKGLAPFLKANQWNFLKCSTALFVFLQMYTLYVGNFDKATETLSTWTKKSPAMAAVIEEIQKSKECENLTLQHHMLEPVQRVPRYQLLLKDYLSKLPADSGDLKNTSDALEIIAESARHANDSMKKTERFKILLEIQERIGDDYPLITASRELVMEGEFRKVAARTTDSHQERTLMLFNDVLLCCAKFPGTNRYKVKVEMDLYGMEVDSVDEEIEVENAFRITSKQRVMDFTAASGDAKWTFINKIEETINELTIKRESYRRGSKIEVIQEGDLGKKAPAWVRDEAVSMCMLCDVLFTKFRRRHHCRACGRVVCGHCSSFKAALEYKNGKLEKVCQCCHKVLVTGSSEEKAKEAVAKGNSILKIGNANIWQSGYLNFKVKGDKGWQKRWFVLTSEFVLLRYKAKKDSKAESNLPLPGYTVDKPTLADELDRKNVFKMHHKNLRVHFFQAESEESMIRYLLYFIFA</sequence>
<feature type="domain" description="PH" evidence="10">
    <location>
        <begin position="847"/>
        <end position="944"/>
    </location>
</feature>
<dbReference type="Pfam" id="PF00169">
    <property type="entry name" value="PH"/>
    <property type="match status" value="1"/>
</dbReference>
<evidence type="ECO:0000256" key="6">
    <source>
        <dbReference type="ARBA" id="ARBA00022833"/>
    </source>
</evidence>
<evidence type="ECO:0000259" key="11">
    <source>
        <dbReference type="PROSITE" id="PS50010"/>
    </source>
</evidence>
<evidence type="ECO:0000313" key="14">
    <source>
        <dbReference type="Proteomes" id="UP001159427"/>
    </source>
</evidence>
<comment type="caution">
    <text evidence="13">The sequence shown here is derived from an EMBL/GenBank/DDBJ whole genome shotgun (WGS) entry which is preliminary data.</text>
</comment>
<dbReference type="Gene3D" id="2.30.29.30">
    <property type="entry name" value="Pleckstrin-homology domain (PH domain)/Phosphotyrosine-binding domain (PTB)"/>
    <property type="match status" value="2"/>
</dbReference>
<keyword evidence="7" id="KW-0206">Cytoskeleton</keyword>
<dbReference type="SUPFAM" id="SSF48065">
    <property type="entry name" value="DBL homology domain (DH-domain)"/>
    <property type="match status" value="1"/>
</dbReference>
<evidence type="ECO:0008006" key="15">
    <source>
        <dbReference type="Google" id="ProtNLM"/>
    </source>
</evidence>
<feature type="domain" description="DH" evidence="11">
    <location>
        <begin position="396"/>
        <end position="602"/>
    </location>
</feature>
<evidence type="ECO:0000256" key="9">
    <source>
        <dbReference type="SAM" id="MobiDB-lite"/>
    </source>
</evidence>
<feature type="compositionally biased region" description="Acidic residues" evidence="9">
    <location>
        <begin position="341"/>
        <end position="367"/>
    </location>
</feature>
<dbReference type="PROSITE" id="PS50178">
    <property type="entry name" value="ZF_FYVE"/>
    <property type="match status" value="1"/>
</dbReference>
<dbReference type="Pfam" id="PF00621">
    <property type="entry name" value="RhoGEF"/>
    <property type="match status" value="1"/>
</dbReference>
<keyword evidence="2" id="KW-0963">Cytoplasm</keyword>
<feature type="compositionally biased region" description="Basic and acidic residues" evidence="9">
    <location>
        <begin position="259"/>
        <end position="284"/>
    </location>
</feature>
<feature type="compositionally biased region" description="Low complexity" evidence="9">
    <location>
        <begin position="375"/>
        <end position="384"/>
    </location>
</feature>
<protein>
    <recommendedName>
        <fullName evidence="15">FYVE, RhoGEF and PH domain-containing protein 4</fullName>
    </recommendedName>
</protein>
<proteinExistence type="predicted"/>
<evidence type="ECO:0000256" key="7">
    <source>
        <dbReference type="ARBA" id="ARBA00023212"/>
    </source>
</evidence>
<dbReference type="EMBL" id="CALNXI010001174">
    <property type="protein sequence ID" value="CAH3158676.1"/>
    <property type="molecule type" value="Genomic_DNA"/>
</dbReference>
<keyword evidence="6" id="KW-0862">Zinc</keyword>
<dbReference type="PANTHER" id="PTHR12673">
    <property type="entry name" value="FACIOGENITAL DYSPLASIA PROTEIN"/>
    <property type="match status" value="1"/>
</dbReference>
<name>A0ABN8Q7N7_9CNID</name>
<dbReference type="PROSITE" id="PS50010">
    <property type="entry name" value="DH_2"/>
    <property type="match status" value="1"/>
</dbReference>
<feature type="non-terminal residue" evidence="13">
    <location>
        <position position="944"/>
    </location>
</feature>
<dbReference type="Proteomes" id="UP001159427">
    <property type="component" value="Unassembled WGS sequence"/>
</dbReference>
<evidence type="ECO:0000256" key="2">
    <source>
        <dbReference type="ARBA" id="ARBA00022490"/>
    </source>
</evidence>
<dbReference type="CDD" id="cd00160">
    <property type="entry name" value="RhoGEF"/>
    <property type="match status" value="1"/>
</dbReference>
<dbReference type="SMART" id="SM00233">
    <property type="entry name" value="PH"/>
    <property type="match status" value="2"/>
</dbReference>
<dbReference type="SMART" id="SM00325">
    <property type="entry name" value="RhoGEF"/>
    <property type="match status" value="1"/>
</dbReference>
<dbReference type="SUPFAM" id="SSF50729">
    <property type="entry name" value="PH domain-like"/>
    <property type="match status" value="2"/>
</dbReference>
<feature type="region of interest" description="Disordered" evidence="9">
    <location>
        <begin position="165"/>
        <end position="216"/>
    </location>
</feature>
<keyword evidence="4" id="KW-0479">Metal-binding</keyword>
<comment type="subcellular location">
    <subcellularLocation>
        <location evidence="1">Cytoplasm</location>
        <location evidence="1">Cytoskeleton</location>
    </subcellularLocation>
</comment>
<dbReference type="InterPro" id="IPR001849">
    <property type="entry name" value="PH_domain"/>
</dbReference>
<keyword evidence="5 8" id="KW-0863">Zinc-finger</keyword>
<dbReference type="SMART" id="SM00064">
    <property type="entry name" value="FYVE"/>
    <property type="match status" value="1"/>
</dbReference>
<dbReference type="InterPro" id="IPR000306">
    <property type="entry name" value="Znf_FYVE"/>
</dbReference>
<evidence type="ECO:0000256" key="5">
    <source>
        <dbReference type="ARBA" id="ARBA00022771"/>
    </source>
</evidence>
<feature type="region of interest" description="Disordered" evidence="9">
    <location>
        <begin position="235"/>
        <end position="388"/>
    </location>
</feature>
<feature type="compositionally biased region" description="Low complexity" evidence="9">
    <location>
        <begin position="327"/>
        <end position="340"/>
    </location>
</feature>
<dbReference type="PANTHER" id="PTHR12673:SF241">
    <property type="entry name" value="DH DOMAIN-CONTAINING PROTEIN"/>
    <property type="match status" value="1"/>
</dbReference>
<reference evidence="13 14" key="1">
    <citation type="submission" date="2022-05" db="EMBL/GenBank/DDBJ databases">
        <authorList>
            <consortium name="Genoscope - CEA"/>
            <person name="William W."/>
        </authorList>
    </citation>
    <scope>NUCLEOTIDE SEQUENCE [LARGE SCALE GENOMIC DNA]</scope>
</reference>
<feature type="compositionally biased region" description="Basic and acidic residues" evidence="9">
    <location>
        <begin position="168"/>
        <end position="193"/>
    </location>
</feature>